<dbReference type="AlphaFoldDB" id="B6HSU5"/>
<keyword evidence="2" id="KW-1185">Reference proteome</keyword>
<dbReference type="HOGENOM" id="CLU_1511091_0_0_1"/>
<dbReference type="Proteomes" id="UP000000724">
    <property type="component" value="Contig Pc00c22"/>
</dbReference>
<dbReference type="EMBL" id="AM920437">
    <property type="protein sequence ID" value="CAP99028.1"/>
    <property type="molecule type" value="Genomic_DNA"/>
</dbReference>
<dbReference type="VEuPathDB" id="FungiDB:PCH_Pc22g17400"/>
<sequence>MTLKIENNIRLEDIEVFQANPGSLANLQDTDQQLGAAQRERGCSKQARRRELSLTPSRSAISNCTNAEDNGLDAVDAGELLSTLYLHTRVQNIVATVGKHPFATSASKKALMYRTVLICLFDVEMIFHNSQDIGFECPAGQVRQSAVADPDFGAVSEQFAIRNLCTVHPISYNVSTEY</sequence>
<organism evidence="1 2">
    <name type="scientific">Penicillium rubens (strain ATCC 28089 / DSM 1075 / NRRL 1951 / Wisconsin 54-1255)</name>
    <name type="common">Penicillium chrysogenum</name>
    <dbReference type="NCBI Taxonomy" id="500485"/>
    <lineage>
        <taxon>Eukaryota</taxon>
        <taxon>Fungi</taxon>
        <taxon>Dikarya</taxon>
        <taxon>Ascomycota</taxon>
        <taxon>Pezizomycotina</taxon>
        <taxon>Eurotiomycetes</taxon>
        <taxon>Eurotiomycetidae</taxon>
        <taxon>Eurotiales</taxon>
        <taxon>Aspergillaceae</taxon>
        <taxon>Penicillium</taxon>
        <taxon>Penicillium chrysogenum species complex</taxon>
    </lineage>
</organism>
<proteinExistence type="predicted"/>
<reference evidence="1 2" key="1">
    <citation type="journal article" date="2008" name="Nat. Biotechnol.">
        <title>Genome sequencing and analysis of the filamentous fungus Penicillium chrysogenum.</title>
        <authorList>
            <person name="van den Berg M.A."/>
            <person name="Albang R."/>
            <person name="Albermann K."/>
            <person name="Badger J.H."/>
            <person name="Daran J.-M."/>
            <person name="Driessen A.J.M."/>
            <person name="Garcia-Estrada C."/>
            <person name="Fedorova N.D."/>
            <person name="Harris D.M."/>
            <person name="Heijne W.H.M."/>
            <person name="Joardar V.S."/>
            <person name="Kiel J.A.K.W."/>
            <person name="Kovalchuk A."/>
            <person name="Martin J.F."/>
            <person name="Nierman W.C."/>
            <person name="Nijland J.G."/>
            <person name="Pronk J.T."/>
            <person name="Roubos J.A."/>
            <person name="van der Klei I.J."/>
            <person name="van Peij N.N.M.E."/>
            <person name="Veenhuis M."/>
            <person name="von Doehren H."/>
            <person name="Wagner C."/>
            <person name="Wortman J.R."/>
            <person name="Bovenberg R.A.L."/>
        </authorList>
    </citation>
    <scope>NUCLEOTIDE SEQUENCE [LARGE SCALE GENOMIC DNA]</scope>
    <source>
        <strain evidence="2">ATCC 28089 / DSM 1075 / NRRL 1951 / Wisconsin 54-1255</strain>
    </source>
</reference>
<evidence type="ECO:0000313" key="2">
    <source>
        <dbReference type="Proteomes" id="UP000000724"/>
    </source>
</evidence>
<accession>B6HSU5</accession>
<name>B6HSU5_PENRW</name>
<evidence type="ECO:0000313" key="1">
    <source>
        <dbReference type="EMBL" id="CAP99028.1"/>
    </source>
</evidence>
<protein>
    <submittedName>
        <fullName evidence="1">Uncharacterized protein</fullName>
    </submittedName>
</protein>
<gene>
    <name evidence="1" type="ORF">Pc22g17400</name>
    <name evidence="1" type="ORF">PCH_Pc22g17400</name>
</gene>